<dbReference type="Proteomes" id="UP000480275">
    <property type="component" value="Unassembled WGS sequence"/>
</dbReference>
<proteinExistence type="predicted"/>
<dbReference type="Gene3D" id="3.90.650.10">
    <property type="entry name" value="PurM-like C-terminal domain"/>
    <property type="match status" value="1"/>
</dbReference>
<protein>
    <recommendedName>
        <fullName evidence="4">Selenide, water dikinase SelD</fullName>
    </recommendedName>
</protein>
<organism evidence="2 3">
    <name type="scientific">Rhodocyclus tenuis</name>
    <name type="common">Rhodospirillum tenue</name>
    <dbReference type="NCBI Taxonomy" id="1066"/>
    <lineage>
        <taxon>Bacteria</taxon>
        <taxon>Pseudomonadati</taxon>
        <taxon>Pseudomonadota</taxon>
        <taxon>Betaproteobacteria</taxon>
        <taxon>Rhodocyclales</taxon>
        <taxon>Rhodocyclaceae</taxon>
        <taxon>Rhodocyclus</taxon>
    </lineage>
</organism>
<evidence type="ECO:0008006" key="4">
    <source>
        <dbReference type="Google" id="ProtNLM"/>
    </source>
</evidence>
<sequence length="478" mass="48029">MNSPDVPDAALETPATQTTRKGRAARREQAHLPSPASGLPPESMLAEVPVATLRRAHLEPPPQSFHARIDPADARRLAEDALRALQMAEPITGPSSSPELPPDSRPRIIDEICASFAAAANGDARAARWVTIGGFGSLVLAAASVPSLPGDDEASGRIAAAHALSGVLGVGVRPTCLLFATEGSLDDEGAAALLRGAQAVAAEIRLGVHPGECRTVRGDAVCAALAIARVPPARVGQRGAREGDTIILAKAQGIGILLEMWRAGGLSGSERASVLASASQLLTPAPLLACFERVHVLAGIGERGVLGSLLDLCATVPGGAHACIDAAVLPLHAGAAERAVQTGAGLAAQRNLARHGARLQCVAGDPPLAGNAGLAAAGEAAHDVAPTTPAQALAAAPAPADESVESDASDELAAAPDAARSAISRLLLADAQPGVGLLVCCPAEGVSEVLAVLLQMDFGHAAPVGKIVAGAGDIRLLI</sequence>
<reference evidence="2 3" key="1">
    <citation type="submission" date="2019-10" db="EMBL/GenBank/DDBJ databases">
        <title>Whole-genome sequence of the purple nonsulfur photosynthetic bacterium Rhodocyclus tenuis.</title>
        <authorList>
            <person name="Kyndt J.A."/>
            <person name="Meyer T.E."/>
        </authorList>
    </citation>
    <scope>NUCLEOTIDE SEQUENCE [LARGE SCALE GENOMIC DNA]</scope>
    <source>
        <strain evidence="2 3">DSM 110</strain>
    </source>
</reference>
<dbReference type="SUPFAM" id="SSF56042">
    <property type="entry name" value="PurM C-terminal domain-like"/>
    <property type="match status" value="1"/>
</dbReference>
<feature type="region of interest" description="Disordered" evidence="1">
    <location>
        <begin position="1"/>
        <end position="48"/>
    </location>
</feature>
<dbReference type="InterPro" id="IPR036676">
    <property type="entry name" value="PurM-like_C_sf"/>
</dbReference>
<dbReference type="EMBL" id="WIXJ01000001">
    <property type="protein sequence ID" value="MQY50286.1"/>
    <property type="molecule type" value="Genomic_DNA"/>
</dbReference>
<gene>
    <name evidence="2" type="ORF">GHK24_00610</name>
</gene>
<dbReference type="AlphaFoldDB" id="A0A6L5JT05"/>
<name>A0A6L5JT05_RHOTE</name>
<evidence type="ECO:0000256" key="1">
    <source>
        <dbReference type="SAM" id="MobiDB-lite"/>
    </source>
</evidence>
<accession>A0A6L5JT05</accession>
<evidence type="ECO:0000313" key="2">
    <source>
        <dbReference type="EMBL" id="MQY50286.1"/>
    </source>
</evidence>
<comment type="caution">
    <text evidence="2">The sequence shown here is derived from an EMBL/GenBank/DDBJ whole genome shotgun (WGS) entry which is preliminary data.</text>
</comment>
<evidence type="ECO:0000313" key="3">
    <source>
        <dbReference type="Proteomes" id="UP000480275"/>
    </source>
</evidence>